<dbReference type="EMBL" id="GBRH01225389">
    <property type="protein sequence ID" value="JAD72506.1"/>
    <property type="molecule type" value="Transcribed_RNA"/>
</dbReference>
<proteinExistence type="predicted"/>
<accession>A0A0A9CAC0</accession>
<reference evidence="1" key="2">
    <citation type="journal article" date="2015" name="Data Brief">
        <title>Shoot transcriptome of the giant reed, Arundo donax.</title>
        <authorList>
            <person name="Barrero R.A."/>
            <person name="Guerrero F.D."/>
            <person name="Moolhuijzen P."/>
            <person name="Goolsby J.A."/>
            <person name="Tidwell J."/>
            <person name="Bellgard S.E."/>
            <person name="Bellgard M.I."/>
        </authorList>
    </citation>
    <scope>NUCLEOTIDE SEQUENCE</scope>
    <source>
        <tissue evidence="1">Shoot tissue taken approximately 20 cm above the soil surface</tissue>
    </source>
</reference>
<organism evidence="1">
    <name type="scientific">Arundo donax</name>
    <name type="common">Giant reed</name>
    <name type="synonym">Donax arundinaceus</name>
    <dbReference type="NCBI Taxonomy" id="35708"/>
    <lineage>
        <taxon>Eukaryota</taxon>
        <taxon>Viridiplantae</taxon>
        <taxon>Streptophyta</taxon>
        <taxon>Embryophyta</taxon>
        <taxon>Tracheophyta</taxon>
        <taxon>Spermatophyta</taxon>
        <taxon>Magnoliopsida</taxon>
        <taxon>Liliopsida</taxon>
        <taxon>Poales</taxon>
        <taxon>Poaceae</taxon>
        <taxon>PACMAD clade</taxon>
        <taxon>Arundinoideae</taxon>
        <taxon>Arundineae</taxon>
        <taxon>Arundo</taxon>
    </lineage>
</organism>
<dbReference type="AlphaFoldDB" id="A0A0A9CAC0"/>
<protein>
    <submittedName>
        <fullName evidence="1">Uncharacterized protein</fullName>
    </submittedName>
</protein>
<reference evidence="1" key="1">
    <citation type="submission" date="2014-09" db="EMBL/GenBank/DDBJ databases">
        <authorList>
            <person name="Magalhaes I.L.F."/>
            <person name="Oliveira U."/>
            <person name="Santos F.R."/>
            <person name="Vidigal T.H.D.A."/>
            <person name="Brescovit A.D."/>
            <person name="Santos A.J."/>
        </authorList>
    </citation>
    <scope>NUCLEOTIDE SEQUENCE</scope>
    <source>
        <tissue evidence="1">Shoot tissue taken approximately 20 cm above the soil surface</tissue>
    </source>
</reference>
<evidence type="ECO:0000313" key="1">
    <source>
        <dbReference type="EMBL" id="JAD72506.1"/>
    </source>
</evidence>
<sequence>MHCVSGTKGGGSPVWYQSGIRYNGR</sequence>
<name>A0A0A9CAC0_ARUDO</name>